<reference evidence="1" key="1">
    <citation type="submission" date="2023-10" db="EMBL/GenBank/DDBJ databases">
        <title>Genome assemblies of two species of porcelain crab, Petrolisthes cinctipes and Petrolisthes manimaculis (Anomura: Porcellanidae).</title>
        <authorList>
            <person name="Angst P."/>
        </authorList>
    </citation>
    <scope>NUCLEOTIDE SEQUENCE</scope>
    <source>
        <strain evidence="1">PB745_01</strain>
        <tissue evidence="1">Gill</tissue>
    </source>
</reference>
<dbReference type="EMBL" id="JAWQEG010001311">
    <property type="protein sequence ID" value="KAK3880589.1"/>
    <property type="molecule type" value="Genomic_DNA"/>
</dbReference>
<comment type="caution">
    <text evidence="1">The sequence shown here is derived from an EMBL/GenBank/DDBJ whole genome shotgun (WGS) entry which is preliminary data.</text>
</comment>
<accession>A0AAE1FU52</accession>
<sequence>CGCCTSCTPTDLHLPPVKNIENLVVSSDKFRELFKDAQCKECGGDYFVSVKNKGIDSIIELDCLCEKSKFITPPTTTPTNPKACLFSQNNLSLVLHSLLSNQGYNGFCAMAASLKRPALASHTYESHVQYIFKRMEKHYSTTIKESHEAVRQHYT</sequence>
<keyword evidence="2" id="KW-1185">Reference proteome</keyword>
<proteinExistence type="predicted"/>
<gene>
    <name evidence="1" type="ORF">Pcinc_014910</name>
</gene>
<evidence type="ECO:0000313" key="2">
    <source>
        <dbReference type="Proteomes" id="UP001286313"/>
    </source>
</evidence>
<protein>
    <submittedName>
        <fullName evidence="1">Uncharacterized protein</fullName>
    </submittedName>
</protein>
<dbReference type="AlphaFoldDB" id="A0AAE1FU52"/>
<evidence type="ECO:0000313" key="1">
    <source>
        <dbReference type="EMBL" id="KAK3880589.1"/>
    </source>
</evidence>
<dbReference type="Proteomes" id="UP001286313">
    <property type="component" value="Unassembled WGS sequence"/>
</dbReference>
<organism evidence="1 2">
    <name type="scientific">Petrolisthes cinctipes</name>
    <name type="common">Flat porcelain crab</name>
    <dbReference type="NCBI Taxonomy" id="88211"/>
    <lineage>
        <taxon>Eukaryota</taxon>
        <taxon>Metazoa</taxon>
        <taxon>Ecdysozoa</taxon>
        <taxon>Arthropoda</taxon>
        <taxon>Crustacea</taxon>
        <taxon>Multicrustacea</taxon>
        <taxon>Malacostraca</taxon>
        <taxon>Eumalacostraca</taxon>
        <taxon>Eucarida</taxon>
        <taxon>Decapoda</taxon>
        <taxon>Pleocyemata</taxon>
        <taxon>Anomura</taxon>
        <taxon>Galatheoidea</taxon>
        <taxon>Porcellanidae</taxon>
        <taxon>Petrolisthes</taxon>
    </lineage>
</organism>
<feature type="non-terminal residue" evidence="1">
    <location>
        <position position="1"/>
    </location>
</feature>
<name>A0AAE1FU52_PETCI</name>